<dbReference type="Gene3D" id="3.30.342.10">
    <property type="entry name" value="DNA Polymerase, chain B, domain 1"/>
    <property type="match status" value="1"/>
</dbReference>
<dbReference type="SUPFAM" id="SSF53098">
    <property type="entry name" value="Ribonuclease H-like"/>
    <property type="match status" value="1"/>
</dbReference>
<dbReference type="GO" id="GO:0000166">
    <property type="term" value="F:nucleotide binding"/>
    <property type="evidence" value="ECO:0007669"/>
    <property type="project" value="InterPro"/>
</dbReference>
<keyword evidence="13" id="KW-0234">DNA repair</keyword>
<evidence type="ECO:0000313" key="18">
    <source>
        <dbReference type="EMBL" id="EGZ29872.1"/>
    </source>
</evidence>
<feature type="compositionally biased region" description="Basic and acidic residues" evidence="15">
    <location>
        <begin position="389"/>
        <end position="408"/>
    </location>
</feature>
<accession>G4YQA6</accession>
<dbReference type="EMBL" id="JH159151">
    <property type="protein sequence ID" value="EGZ29872.1"/>
    <property type="molecule type" value="Genomic_DNA"/>
</dbReference>
<feature type="domain" description="DNA-directed DNA polymerase family B multifunctional" evidence="16">
    <location>
        <begin position="1046"/>
        <end position="1217"/>
    </location>
</feature>
<dbReference type="Proteomes" id="UP000002640">
    <property type="component" value="Unassembled WGS sequence"/>
</dbReference>
<dbReference type="InterPro" id="IPR030559">
    <property type="entry name" value="PolZ_Rev3"/>
</dbReference>
<dbReference type="OMA" id="RYILNLW"/>
<dbReference type="EC" id="2.7.7.7" evidence="3"/>
<dbReference type="PANTHER" id="PTHR45812">
    <property type="entry name" value="DNA POLYMERASE ZETA CATALYTIC SUBUNIT"/>
    <property type="match status" value="1"/>
</dbReference>
<dbReference type="SMR" id="G4YQA6"/>
<comment type="catalytic activity">
    <reaction evidence="14">
        <text>DNA(n) + a 2'-deoxyribonucleoside 5'-triphosphate = DNA(n+1) + diphosphate</text>
        <dbReference type="Rhea" id="RHEA:22508"/>
        <dbReference type="Rhea" id="RHEA-COMP:17339"/>
        <dbReference type="Rhea" id="RHEA-COMP:17340"/>
        <dbReference type="ChEBI" id="CHEBI:33019"/>
        <dbReference type="ChEBI" id="CHEBI:61560"/>
        <dbReference type="ChEBI" id="CHEBI:173112"/>
        <dbReference type="EC" id="2.7.7.7"/>
    </reaction>
</comment>
<evidence type="ECO:0000256" key="15">
    <source>
        <dbReference type="SAM" id="MobiDB-lite"/>
    </source>
</evidence>
<dbReference type="SUPFAM" id="SSF56672">
    <property type="entry name" value="DNA/RNA polymerases"/>
    <property type="match status" value="1"/>
</dbReference>
<keyword evidence="11" id="KW-0408">Iron</keyword>
<evidence type="ECO:0000256" key="6">
    <source>
        <dbReference type="ARBA" id="ARBA00022695"/>
    </source>
</evidence>
<evidence type="ECO:0000256" key="1">
    <source>
        <dbReference type="ARBA" id="ARBA00001966"/>
    </source>
</evidence>
<keyword evidence="7" id="KW-0479">Metal-binding</keyword>
<dbReference type="GO" id="GO:0042276">
    <property type="term" value="P:error-prone translesion synthesis"/>
    <property type="evidence" value="ECO:0007669"/>
    <property type="project" value="TreeGrafter"/>
</dbReference>
<keyword evidence="10" id="KW-0239">DNA-directed DNA polymerase</keyword>
<dbReference type="GeneID" id="20653634"/>
<dbReference type="GO" id="GO:0046872">
    <property type="term" value="F:metal ion binding"/>
    <property type="evidence" value="ECO:0007669"/>
    <property type="project" value="UniProtKB-KW"/>
</dbReference>
<reference evidence="18 19" key="1">
    <citation type="journal article" date="2006" name="Science">
        <title>Phytophthora genome sequences uncover evolutionary origins and mechanisms of pathogenesis.</title>
        <authorList>
            <person name="Tyler B.M."/>
            <person name="Tripathy S."/>
            <person name="Zhang X."/>
            <person name="Dehal P."/>
            <person name="Jiang R.H."/>
            <person name="Aerts A."/>
            <person name="Arredondo F.D."/>
            <person name="Baxter L."/>
            <person name="Bensasson D."/>
            <person name="Beynon J.L."/>
            <person name="Chapman J."/>
            <person name="Damasceno C.M."/>
            <person name="Dorrance A.E."/>
            <person name="Dou D."/>
            <person name="Dickerman A.W."/>
            <person name="Dubchak I.L."/>
            <person name="Garbelotto M."/>
            <person name="Gijzen M."/>
            <person name="Gordon S.G."/>
            <person name="Govers F."/>
            <person name="Grunwald N.J."/>
            <person name="Huang W."/>
            <person name="Ivors K.L."/>
            <person name="Jones R.W."/>
            <person name="Kamoun S."/>
            <person name="Krampis K."/>
            <person name="Lamour K.H."/>
            <person name="Lee M.K."/>
            <person name="McDonald W.H."/>
            <person name="Medina M."/>
            <person name="Meijer H.J."/>
            <person name="Nordberg E.K."/>
            <person name="Maclean D.J."/>
            <person name="Ospina-Giraldo M.D."/>
            <person name="Morris P.F."/>
            <person name="Phuntumart V."/>
            <person name="Putnam N.H."/>
            <person name="Rash S."/>
            <person name="Rose J.K."/>
            <person name="Sakihama Y."/>
            <person name="Salamov A.A."/>
            <person name="Savidor A."/>
            <person name="Scheuring C.F."/>
            <person name="Smith B.M."/>
            <person name="Sobral B.W."/>
            <person name="Terry A."/>
            <person name="Torto-Alalibo T.A."/>
            <person name="Win J."/>
            <person name="Xu Z."/>
            <person name="Zhang H."/>
            <person name="Grigoriev I.V."/>
            <person name="Rokhsar D.S."/>
            <person name="Boore J.L."/>
        </authorList>
    </citation>
    <scope>NUCLEOTIDE SEQUENCE [LARGE SCALE GENOMIC DNA]</scope>
    <source>
        <strain evidence="18 19">P6497</strain>
    </source>
</reference>
<proteinExistence type="inferred from homology"/>
<evidence type="ECO:0000256" key="2">
    <source>
        <dbReference type="ARBA" id="ARBA00005755"/>
    </source>
</evidence>
<dbReference type="GO" id="GO:0003677">
    <property type="term" value="F:DNA binding"/>
    <property type="evidence" value="ECO:0007669"/>
    <property type="project" value="InterPro"/>
</dbReference>
<evidence type="ECO:0000256" key="8">
    <source>
        <dbReference type="ARBA" id="ARBA00022763"/>
    </source>
</evidence>
<evidence type="ECO:0000259" key="16">
    <source>
        <dbReference type="Pfam" id="PF00136"/>
    </source>
</evidence>
<sequence length="1248" mass="138616">MDDDDVEDLRVEAVVVDYYMNSPLPAGAIEKLPASPCYLRAREVPVVRIFGATPAGQKALVHVHGIFPYFYFRAEDDPDFEDPERLRALLPRLAKDIEAANASKQQQNRQNNGNSTARYNPSRIIAKVFADYNIEGMNSVAFSNVKFRFPLPVTQKHLAHVSDECRSILLSTVPADKISGLDTTNSLPTGRSAPVPPAPKQWFDRQSSCALEADAAAASILNPKRFETQQRAAEGTGELRNVPSLAAIWEEERLRRIQNGERGTWMVSLSLERNEDGPRSFQESATPAQSASSLLSQSFFKKKMQDSVDAVMKEMEKQAEGKVVERRSSGLYEPLSAGDVMSCGNSFAAESDFSYSQAEHDGKRDSDQESAEEDEAIVNILLEMQQESEPVHSEWDGKEEHDGYHTPDDDYDDEDNASKWENRNDEIGDILASQHLVEEHVENEAPGSPQGNGWWDIAESRPIASPLSELGSPRVVLHTPQERLHKPPTNAARSIRFGCSPEDLPLVGDIEDLLPPRPQESVPLTPQEESDPVDRLQLSLTPHPQPLRAKPRVQAPAVGNNRLWLFSPEPPTLAQVLASSQNLGVDPIQYKPAFFSNSADIPEKAMVFGGKKFDFTPQHPSNMLVFDTTAARQLLNPLSSNDSKGGVSGESWFKLSQLKAPNSARCRGEKVRRKRGRPSLTSTASQSIKATSSTVLSNVTILSIEIFAASRGSMLPNPLHDPVNVICYAVEAQEGPTNSKTQERGFLFWKPEDMEQTALSSAGLCVDSSEISVSIASDERDLFRSLEALVNLIQTLSRLPLAPIDPRNVTTVPDQEGDSQKEASIGTTWGVNKAAGLWLHGRYILNLWRMTRSELKLSRYALEDVVWAVLKRTYPVYSADQLTTWFREGGQMRWKVIRYFLERATLNLQILSKMQLITRTSLLGRLKDGLNPELEASLGVIDYSPSASGLLQCKDDIIIAPNGALFCPKSHRHGVLPLILDEILSTRIMVKKSMKTAKECNQERLEKVLNARQLALKMISNVTYGYTAAGFSGRMPCAQLADAIVQLEKVYMGCVLVSKKRYVGNKFESPTQEVGIIESKGLETVRRDSCGVVQHAMQTSLEILFASSDLSKVKQGMEKYWLQILENRVPLKDFIFAKEVRLGTYSNGSAPPAALVSTKAMGRDPRAEPRYAERVPYVVVNGPPGARLMDLVVSPDEYFDKRKRYSVNHHYYINKQVRTFLLGHQCGKPSKLTIVCCRSSRVSSGCSC</sequence>
<dbReference type="GO" id="GO:0051536">
    <property type="term" value="F:iron-sulfur cluster binding"/>
    <property type="evidence" value="ECO:0007669"/>
    <property type="project" value="UniProtKB-KW"/>
</dbReference>
<dbReference type="STRING" id="1094619.G4YQA6"/>
<evidence type="ECO:0000256" key="10">
    <source>
        <dbReference type="ARBA" id="ARBA00022932"/>
    </source>
</evidence>
<dbReference type="InterPro" id="IPR036397">
    <property type="entry name" value="RNaseH_sf"/>
</dbReference>
<keyword evidence="6" id="KW-0548">Nucleotidyltransferase</keyword>
<dbReference type="Gene3D" id="1.10.132.60">
    <property type="entry name" value="DNA polymerase family B, C-terminal domain"/>
    <property type="match status" value="1"/>
</dbReference>
<keyword evidence="5" id="KW-0808">Transferase</keyword>
<dbReference type="InterPro" id="IPR056447">
    <property type="entry name" value="REV3_N"/>
</dbReference>
<evidence type="ECO:0000256" key="11">
    <source>
        <dbReference type="ARBA" id="ARBA00023004"/>
    </source>
</evidence>
<name>G4YQA6_PHYSP</name>
<dbReference type="RefSeq" id="XP_009517147.1">
    <property type="nucleotide sequence ID" value="XM_009518852.1"/>
</dbReference>
<dbReference type="AlphaFoldDB" id="G4YQA6"/>
<dbReference type="GO" id="GO:0016035">
    <property type="term" value="C:zeta DNA polymerase complex"/>
    <property type="evidence" value="ECO:0007669"/>
    <property type="project" value="InterPro"/>
</dbReference>
<evidence type="ECO:0000256" key="13">
    <source>
        <dbReference type="ARBA" id="ARBA00023204"/>
    </source>
</evidence>
<feature type="domain" description="DNA polymerase zeta catalytic subunit N-terminal" evidence="17">
    <location>
        <begin position="9"/>
        <end position="64"/>
    </location>
</feature>
<comment type="cofactor">
    <cofactor evidence="1">
        <name>[4Fe-4S] cluster</name>
        <dbReference type="ChEBI" id="CHEBI:49883"/>
    </cofactor>
</comment>
<dbReference type="Gene3D" id="3.30.420.10">
    <property type="entry name" value="Ribonuclease H-like superfamily/Ribonuclease H"/>
    <property type="match status" value="2"/>
</dbReference>
<dbReference type="PANTHER" id="PTHR45812:SF1">
    <property type="entry name" value="DNA POLYMERASE ZETA CATALYTIC SUBUNIT"/>
    <property type="match status" value="1"/>
</dbReference>
<keyword evidence="19" id="KW-1185">Reference proteome</keyword>
<protein>
    <recommendedName>
        <fullName evidence="4">DNA polymerase zeta catalytic subunit</fullName>
        <ecNumber evidence="3">2.7.7.7</ecNumber>
    </recommendedName>
</protein>
<keyword evidence="12" id="KW-0411">Iron-sulfur</keyword>
<gene>
    <name evidence="18" type="ORF">PHYSODRAFT_468044</name>
</gene>
<feature type="region of interest" description="Disordered" evidence="15">
    <location>
        <begin position="512"/>
        <end position="531"/>
    </location>
</feature>
<keyword evidence="9" id="KW-0862">Zinc</keyword>
<evidence type="ECO:0000256" key="12">
    <source>
        <dbReference type="ARBA" id="ARBA00023014"/>
    </source>
</evidence>
<evidence type="ECO:0000256" key="7">
    <source>
        <dbReference type="ARBA" id="ARBA00022723"/>
    </source>
</evidence>
<dbReference type="InterPro" id="IPR042087">
    <property type="entry name" value="DNA_pol_B_thumb"/>
</dbReference>
<dbReference type="KEGG" id="psoj:PHYSODRAFT_468044"/>
<evidence type="ECO:0000256" key="5">
    <source>
        <dbReference type="ARBA" id="ARBA00022679"/>
    </source>
</evidence>
<dbReference type="Pfam" id="PF24065">
    <property type="entry name" value="REV3_N"/>
    <property type="match status" value="1"/>
</dbReference>
<dbReference type="InParanoid" id="G4YQA6"/>
<keyword evidence="8" id="KW-0227">DNA damage</keyword>
<feature type="region of interest" description="Disordered" evidence="15">
    <location>
        <begin position="387"/>
        <end position="419"/>
    </location>
</feature>
<dbReference type="GO" id="GO:0005634">
    <property type="term" value="C:nucleus"/>
    <property type="evidence" value="ECO:0007669"/>
    <property type="project" value="TreeGrafter"/>
</dbReference>
<dbReference type="GO" id="GO:0000724">
    <property type="term" value="P:double-strand break repair via homologous recombination"/>
    <property type="evidence" value="ECO:0007669"/>
    <property type="project" value="TreeGrafter"/>
</dbReference>
<dbReference type="InterPro" id="IPR012337">
    <property type="entry name" value="RNaseH-like_sf"/>
</dbReference>
<dbReference type="InterPro" id="IPR043502">
    <property type="entry name" value="DNA/RNA_pol_sf"/>
</dbReference>
<evidence type="ECO:0000313" key="19">
    <source>
        <dbReference type="Proteomes" id="UP000002640"/>
    </source>
</evidence>
<organism evidence="18 19">
    <name type="scientific">Phytophthora sojae (strain P6497)</name>
    <name type="common">Soybean stem and root rot agent</name>
    <name type="synonym">Phytophthora megasperma f. sp. glycines</name>
    <dbReference type="NCBI Taxonomy" id="1094619"/>
    <lineage>
        <taxon>Eukaryota</taxon>
        <taxon>Sar</taxon>
        <taxon>Stramenopiles</taxon>
        <taxon>Oomycota</taxon>
        <taxon>Peronosporomycetes</taxon>
        <taxon>Peronosporales</taxon>
        <taxon>Peronosporaceae</taxon>
        <taxon>Phytophthora</taxon>
    </lineage>
</organism>
<dbReference type="FunFam" id="1.10.287.690:FF:000002">
    <property type="entry name" value="DNA polymerase zeta"/>
    <property type="match status" value="1"/>
</dbReference>
<evidence type="ECO:0000259" key="17">
    <source>
        <dbReference type="Pfam" id="PF24065"/>
    </source>
</evidence>
<dbReference type="InterPro" id="IPR006134">
    <property type="entry name" value="DNA-dir_DNA_pol_B_multi_dom"/>
</dbReference>
<evidence type="ECO:0000256" key="9">
    <source>
        <dbReference type="ARBA" id="ARBA00022833"/>
    </source>
</evidence>
<comment type="similarity">
    <text evidence="2">Belongs to the DNA polymerase type-B family.</text>
</comment>
<dbReference type="Pfam" id="PF00136">
    <property type="entry name" value="DNA_pol_B"/>
    <property type="match status" value="1"/>
</dbReference>
<evidence type="ECO:0000256" key="4">
    <source>
        <dbReference type="ARBA" id="ARBA00021589"/>
    </source>
</evidence>
<evidence type="ECO:0000256" key="14">
    <source>
        <dbReference type="ARBA" id="ARBA00049244"/>
    </source>
</evidence>
<evidence type="ECO:0000256" key="3">
    <source>
        <dbReference type="ARBA" id="ARBA00012417"/>
    </source>
</evidence>
<dbReference type="GO" id="GO:0003887">
    <property type="term" value="F:DNA-directed DNA polymerase activity"/>
    <property type="evidence" value="ECO:0007669"/>
    <property type="project" value="UniProtKB-KW"/>
</dbReference>
<dbReference type="Gene3D" id="1.10.287.690">
    <property type="entry name" value="Helix hairpin bin"/>
    <property type="match status" value="1"/>
</dbReference>